<reference evidence="10" key="1">
    <citation type="submission" date="2023-04" db="EMBL/GenBank/DDBJ databases">
        <title>Candida boidinii NBRC 10035.</title>
        <authorList>
            <person name="Ichikawa N."/>
            <person name="Sato H."/>
            <person name="Tonouchi N."/>
        </authorList>
    </citation>
    <scope>NUCLEOTIDE SEQUENCE</scope>
    <source>
        <strain evidence="10">NBRC 10035</strain>
    </source>
</reference>
<dbReference type="Proteomes" id="UP001165120">
    <property type="component" value="Unassembled WGS sequence"/>
</dbReference>
<comment type="caution">
    <text evidence="10">The sequence shown here is derived from an EMBL/GenBank/DDBJ whole genome shotgun (WGS) entry which is preliminary data.</text>
</comment>
<evidence type="ECO:0000313" key="11">
    <source>
        <dbReference type="Proteomes" id="UP001165120"/>
    </source>
</evidence>
<evidence type="ECO:0000256" key="5">
    <source>
        <dbReference type="ARBA" id="ARBA00022781"/>
    </source>
</evidence>
<comment type="similarity">
    <text evidence="2">Belongs to the ATPase g subunit family.</text>
</comment>
<evidence type="ECO:0000313" key="10">
    <source>
        <dbReference type="EMBL" id="GME67056.1"/>
    </source>
</evidence>
<gene>
    <name evidence="10" type="ORF">Cboi02_000048800</name>
</gene>
<evidence type="ECO:0000256" key="2">
    <source>
        <dbReference type="ARBA" id="ARBA00005699"/>
    </source>
</evidence>
<evidence type="ECO:0000256" key="1">
    <source>
        <dbReference type="ARBA" id="ARBA00004325"/>
    </source>
</evidence>
<keyword evidence="7" id="KW-0496">Mitochondrion</keyword>
<dbReference type="InterPro" id="IPR006808">
    <property type="entry name" value="ATP_synth_F0_gsu_mt"/>
</dbReference>
<evidence type="ECO:0000256" key="8">
    <source>
        <dbReference type="ARBA" id="ARBA00023136"/>
    </source>
</evidence>
<name>A0A9W6WE17_CANBO</name>
<evidence type="ECO:0000256" key="3">
    <source>
        <dbReference type="ARBA" id="ARBA00022448"/>
    </source>
</evidence>
<dbReference type="GO" id="GO:0015078">
    <property type="term" value="F:proton transmembrane transporter activity"/>
    <property type="evidence" value="ECO:0007669"/>
    <property type="project" value="InterPro"/>
</dbReference>
<dbReference type="GO" id="GO:0045259">
    <property type="term" value="C:proton-transporting ATP synthase complex"/>
    <property type="evidence" value="ECO:0007669"/>
    <property type="project" value="UniProtKB-KW"/>
</dbReference>
<evidence type="ECO:0000256" key="6">
    <source>
        <dbReference type="ARBA" id="ARBA00023065"/>
    </source>
</evidence>
<keyword evidence="3" id="KW-0813">Transport</keyword>
<keyword evidence="11" id="KW-1185">Reference proteome</keyword>
<accession>A0A9W6WE17</accession>
<dbReference type="AlphaFoldDB" id="A0A9W6WE17"/>
<proteinExistence type="inferred from homology"/>
<comment type="subcellular location">
    <subcellularLocation>
        <location evidence="1">Mitochondrion membrane</location>
    </subcellularLocation>
</comment>
<sequence length="144" mass="16201">MFTRQLLRASTRVNTRFTFRQGGVRNASSYVEKATGLFNSAIYWGKVTVEVAKQVYTKEGLAPPSTQEVQTVYQTLYKQALEFVAAPKQKIESLINCAKSINKDQGIRYGSYFIQLVGLYTLGEMIGRRQIVGYPSFGPKPAHH</sequence>
<keyword evidence="9" id="KW-0066">ATP synthesis</keyword>
<dbReference type="Pfam" id="PF04718">
    <property type="entry name" value="ATP-synt_G"/>
    <property type="match status" value="1"/>
</dbReference>
<dbReference type="GO" id="GO:0015986">
    <property type="term" value="P:proton motive force-driven ATP synthesis"/>
    <property type="evidence" value="ECO:0007669"/>
    <property type="project" value="InterPro"/>
</dbReference>
<protein>
    <submittedName>
        <fullName evidence="10">Unnamed protein product</fullName>
    </submittedName>
</protein>
<keyword evidence="8" id="KW-0472">Membrane</keyword>
<organism evidence="10 11">
    <name type="scientific">Candida boidinii</name>
    <name type="common">Yeast</name>
    <dbReference type="NCBI Taxonomy" id="5477"/>
    <lineage>
        <taxon>Eukaryota</taxon>
        <taxon>Fungi</taxon>
        <taxon>Dikarya</taxon>
        <taxon>Ascomycota</taxon>
        <taxon>Saccharomycotina</taxon>
        <taxon>Pichiomycetes</taxon>
        <taxon>Pichiales</taxon>
        <taxon>Pichiaceae</taxon>
        <taxon>Ogataea</taxon>
        <taxon>Ogataea/Candida clade</taxon>
    </lineage>
</organism>
<evidence type="ECO:0000256" key="9">
    <source>
        <dbReference type="ARBA" id="ARBA00023310"/>
    </source>
</evidence>
<dbReference type="EMBL" id="BSXN01000092">
    <property type="protein sequence ID" value="GME67056.1"/>
    <property type="molecule type" value="Genomic_DNA"/>
</dbReference>
<evidence type="ECO:0000256" key="4">
    <source>
        <dbReference type="ARBA" id="ARBA00022547"/>
    </source>
</evidence>
<keyword evidence="4" id="KW-0138">CF(0)</keyword>
<keyword evidence="6" id="KW-0406">Ion transport</keyword>
<keyword evidence="5" id="KW-0375">Hydrogen ion transport</keyword>
<evidence type="ECO:0000256" key="7">
    <source>
        <dbReference type="ARBA" id="ARBA00023128"/>
    </source>
</evidence>
<dbReference type="GO" id="GO:0031966">
    <property type="term" value="C:mitochondrial membrane"/>
    <property type="evidence" value="ECO:0007669"/>
    <property type="project" value="UniProtKB-SubCell"/>
</dbReference>